<protein>
    <submittedName>
        <fullName evidence="1">Uncharacterized protein</fullName>
    </submittedName>
</protein>
<reference evidence="2" key="1">
    <citation type="journal article" date="2022" name="Mol. Ecol. Resour.">
        <title>The genomes of chicory, endive, great burdock and yacon provide insights into Asteraceae palaeo-polyploidization history and plant inulin production.</title>
        <authorList>
            <person name="Fan W."/>
            <person name="Wang S."/>
            <person name="Wang H."/>
            <person name="Wang A."/>
            <person name="Jiang F."/>
            <person name="Liu H."/>
            <person name="Zhao H."/>
            <person name="Xu D."/>
            <person name="Zhang Y."/>
        </authorList>
    </citation>
    <scope>NUCLEOTIDE SEQUENCE [LARGE SCALE GENOMIC DNA]</scope>
    <source>
        <strain evidence="2">cv. Yunnan</strain>
    </source>
</reference>
<name>A0ACB9IUP0_9ASTR</name>
<evidence type="ECO:0000313" key="2">
    <source>
        <dbReference type="Proteomes" id="UP001056120"/>
    </source>
</evidence>
<dbReference type="EMBL" id="CM042023">
    <property type="protein sequence ID" value="KAI3811943.1"/>
    <property type="molecule type" value="Genomic_DNA"/>
</dbReference>
<dbReference type="Proteomes" id="UP001056120">
    <property type="component" value="Linkage Group LG06"/>
</dbReference>
<sequence>MGDEQLGQSLDVLVSAEIEHGGGSYEIAGKFKSDSSFIIHNRTFEELIKAKSCEALINNFTSPNPLLFSISITPFITLFKCKKNLNYTQQMDVYFNQPTYKSYNSCTDYNIHYNYSVSDATIPSDLPHTCQVIQLPVLLVPGPDGTKKSLEGGEISRLKLITLVKYTFLIGYTKKVVSQEEQLGLHEIVNAEENEMVRKMIIVGLCCIQTNPLSRPTISKVLEMLEDNLASLEIPPKPYIFSPSRTVASSKIDAYFNQPNYNNYNRCRNPSDLPGRCEVIQLPGMAYQYGNEKLTTPIYFLLLLLASLFHFQCHLPVMSVGKLGLQR</sequence>
<reference evidence="1 2" key="2">
    <citation type="journal article" date="2022" name="Mol. Ecol. Resour.">
        <title>The genomes of chicory, endive, great burdock and yacon provide insights into Asteraceae paleo-polyploidization history and plant inulin production.</title>
        <authorList>
            <person name="Fan W."/>
            <person name="Wang S."/>
            <person name="Wang H."/>
            <person name="Wang A."/>
            <person name="Jiang F."/>
            <person name="Liu H."/>
            <person name="Zhao H."/>
            <person name="Xu D."/>
            <person name="Zhang Y."/>
        </authorList>
    </citation>
    <scope>NUCLEOTIDE SEQUENCE [LARGE SCALE GENOMIC DNA]</scope>
    <source>
        <strain evidence="2">cv. Yunnan</strain>
        <tissue evidence="1">Leaves</tissue>
    </source>
</reference>
<organism evidence="1 2">
    <name type="scientific">Smallanthus sonchifolius</name>
    <dbReference type="NCBI Taxonomy" id="185202"/>
    <lineage>
        <taxon>Eukaryota</taxon>
        <taxon>Viridiplantae</taxon>
        <taxon>Streptophyta</taxon>
        <taxon>Embryophyta</taxon>
        <taxon>Tracheophyta</taxon>
        <taxon>Spermatophyta</taxon>
        <taxon>Magnoliopsida</taxon>
        <taxon>eudicotyledons</taxon>
        <taxon>Gunneridae</taxon>
        <taxon>Pentapetalae</taxon>
        <taxon>asterids</taxon>
        <taxon>campanulids</taxon>
        <taxon>Asterales</taxon>
        <taxon>Asteraceae</taxon>
        <taxon>Asteroideae</taxon>
        <taxon>Heliantheae alliance</taxon>
        <taxon>Millerieae</taxon>
        <taxon>Smallanthus</taxon>
    </lineage>
</organism>
<keyword evidence="2" id="KW-1185">Reference proteome</keyword>
<proteinExistence type="predicted"/>
<gene>
    <name evidence="1" type="ORF">L1987_16641</name>
</gene>
<comment type="caution">
    <text evidence="1">The sequence shown here is derived from an EMBL/GenBank/DDBJ whole genome shotgun (WGS) entry which is preliminary data.</text>
</comment>
<evidence type="ECO:0000313" key="1">
    <source>
        <dbReference type="EMBL" id="KAI3811943.1"/>
    </source>
</evidence>
<accession>A0ACB9IUP0</accession>